<protein>
    <submittedName>
        <fullName evidence="3">Uncharacterized protein</fullName>
    </submittedName>
</protein>
<sequence length="176" mass="18461">MIGAVTDDRAPATPSDEPRPEPVRFFGTSWVAHGSGYLVRRVAVAAGALLAVAAGVLVMWLAVSGVMISGAGAFVNVLLVAAVLVCSCLAAARTWRILTAGRETLDGWMADDRALGPIRIVGWVGTLAAYFVRSLAEAPGEAAARARHRAALAAYERRRSARSGRPGAAKRRGRRG</sequence>
<feature type="region of interest" description="Disordered" evidence="1">
    <location>
        <begin position="155"/>
        <end position="176"/>
    </location>
</feature>
<evidence type="ECO:0000313" key="4">
    <source>
        <dbReference type="Proteomes" id="UP000249340"/>
    </source>
</evidence>
<reference evidence="4" key="1">
    <citation type="submission" date="2018-07" db="EMBL/GenBank/DDBJ databases">
        <title>Streptacidiphilus bronchialis DSM 106435 chromosome.</title>
        <authorList>
            <person name="Batra D."/>
            <person name="Gulvik C.A."/>
        </authorList>
    </citation>
    <scope>NUCLEOTIDE SEQUENCE [LARGE SCALE GENOMIC DNA]</scope>
    <source>
        <strain evidence="4">DSM 106435</strain>
    </source>
</reference>
<evidence type="ECO:0000313" key="3">
    <source>
        <dbReference type="EMBL" id="AXI81477.1"/>
    </source>
</evidence>
<feature type="transmembrane region" description="Helical" evidence="2">
    <location>
        <begin position="68"/>
        <end position="92"/>
    </location>
</feature>
<gene>
    <name evidence="3" type="ORF">C7M71_017425</name>
</gene>
<dbReference type="AlphaFoldDB" id="A0A345T672"/>
<keyword evidence="2" id="KW-0472">Membrane</keyword>
<dbReference type="OrthoDB" id="4329566at2"/>
<proteinExistence type="predicted"/>
<name>A0A345T672_9ACTN</name>
<keyword evidence="4" id="KW-1185">Reference proteome</keyword>
<keyword evidence="2" id="KW-1133">Transmembrane helix</keyword>
<dbReference type="EMBL" id="CP031264">
    <property type="protein sequence ID" value="AXI81477.1"/>
    <property type="molecule type" value="Genomic_DNA"/>
</dbReference>
<dbReference type="KEGG" id="stri:C7M71_017425"/>
<dbReference type="Proteomes" id="UP000249340">
    <property type="component" value="Chromosome"/>
</dbReference>
<evidence type="ECO:0000256" key="2">
    <source>
        <dbReference type="SAM" id="Phobius"/>
    </source>
</evidence>
<accession>A0A345T672</accession>
<organism evidence="3 4">
    <name type="scientific">Peterkaempfera bronchialis</name>
    <dbReference type="NCBI Taxonomy" id="2126346"/>
    <lineage>
        <taxon>Bacteria</taxon>
        <taxon>Bacillati</taxon>
        <taxon>Actinomycetota</taxon>
        <taxon>Actinomycetes</taxon>
        <taxon>Kitasatosporales</taxon>
        <taxon>Streptomycetaceae</taxon>
        <taxon>Peterkaempfera</taxon>
    </lineage>
</organism>
<feature type="region of interest" description="Disordered" evidence="1">
    <location>
        <begin position="1"/>
        <end position="21"/>
    </location>
</feature>
<evidence type="ECO:0000256" key="1">
    <source>
        <dbReference type="SAM" id="MobiDB-lite"/>
    </source>
</evidence>
<feature type="transmembrane region" description="Helical" evidence="2">
    <location>
        <begin position="42"/>
        <end position="62"/>
    </location>
</feature>
<keyword evidence="2" id="KW-0812">Transmembrane</keyword>